<protein>
    <submittedName>
        <fullName evidence="2">Uncharacterized protein</fullName>
    </submittedName>
</protein>
<dbReference type="RefSeq" id="WP_039010999.1">
    <property type="nucleotide sequence ID" value="NZ_CP022201.1"/>
</dbReference>
<proteinExistence type="predicted"/>
<gene>
    <name evidence="2" type="ORF">CEQ51_10215</name>
</gene>
<evidence type="ECO:0000256" key="1">
    <source>
        <dbReference type="SAM" id="MobiDB-lite"/>
    </source>
</evidence>
<organism evidence="2 3">
    <name type="scientific">Pseudomonas thivervalensis</name>
    <dbReference type="NCBI Taxonomy" id="86265"/>
    <lineage>
        <taxon>Bacteria</taxon>
        <taxon>Pseudomonadati</taxon>
        <taxon>Pseudomonadota</taxon>
        <taxon>Gammaproteobacteria</taxon>
        <taxon>Pseudomonadales</taxon>
        <taxon>Pseudomonadaceae</taxon>
        <taxon>Pseudomonas</taxon>
    </lineage>
</organism>
<name>A0A2Z4ZR88_9PSED</name>
<reference evidence="3" key="1">
    <citation type="journal article" date="2021" name="Front. Microbiol.">
        <title>Genomic Analysis of the 1-Aminocyclopropane-1-Carboxylate Deaminase-Producing Pseudomonas thivervalensis SC5 Reveals Its Multifaceted Roles in Soil and in Beneficial Interactions With Plants.</title>
        <authorList>
            <person name="Nascimento F.X."/>
            <person name="Uron P."/>
            <person name="Glick B.R."/>
            <person name="Giachini A."/>
            <person name="Rossi M.J."/>
        </authorList>
    </citation>
    <scope>NUCLEOTIDE SEQUENCE [LARGE SCALE GENOMIC DNA]</scope>
    <source>
        <strain evidence="3">PLM3</strain>
    </source>
</reference>
<feature type="region of interest" description="Disordered" evidence="1">
    <location>
        <begin position="67"/>
        <end position="89"/>
    </location>
</feature>
<sequence length="89" mass="9506">MQAQNPSSSAVEASTNPLKVGDDVSFVVARTMARSVEFSVRKGTIKAIEDQVALVESRHGRSLQPLNKLSREGEPNALTKALLGGRDDA</sequence>
<dbReference type="InterPro" id="IPR055629">
    <property type="entry name" value="DUF7205"/>
</dbReference>
<keyword evidence="3" id="KW-1185">Reference proteome</keyword>
<dbReference type="Proteomes" id="UP000251666">
    <property type="component" value="Chromosome"/>
</dbReference>
<dbReference type="EMBL" id="CP022202">
    <property type="protein sequence ID" value="AXA60422.1"/>
    <property type="molecule type" value="Genomic_DNA"/>
</dbReference>
<dbReference type="Pfam" id="PF23835">
    <property type="entry name" value="DUF7205"/>
    <property type="match status" value="1"/>
</dbReference>
<evidence type="ECO:0000313" key="3">
    <source>
        <dbReference type="Proteomes" id="UP000251666"/>
    </source>
</evidence>
<accession>A0A2Z4ZR88</accession>
<evidence type="ECO:0000313" key="2">
    <source>
        <dbReference type="EMBL" id="AXA60422.1"/>
    </source>
</evidence>
<dbReference type="KEGG" id="pthv:CE140_10375"/>
<dbReference type="AlphaFoldDB" id="A0A2Z4ZR88"/>